<evidence type="ECO:0000313" key="2">
    <source>
        <dbReference type="EMBL" id="OAN49065.1"/>
    </source>
</evidence>
<feature type="transmembrane region" description="Helical" evidence="1">
    <location>
        <begin position="141"/>
        <end position="161"/>
    </location>
</feature>
<keyword evidence="3" id="KW-1185">Reference proteome</keyword>
<evidence type="ECO:0000313" key="3">
    <source>
        <dbReference type="Proteomes" id="UP000078287"/>
    </source>
</evidence>
<dbReference type="RefSeq" id="WP_066782654.1">
    <property type="nucleotide sequence ID" value="NZ_LWQS01000021.1"/>
</dbReference>
<dbReference type="STRING" id="1707952.A6A03_07100"/>
<keyword evidence="1" id="KW-1133">Transmembrane helix</keyword>
<reference evidence="2 3" key="1">
    <citation type="submission" date="2016-04" db="EMBL/GenBank/DDBJ databases">
        <title>Chloroflexus islandicus sp. nov., a thermophilic filamentous anoxygenic phototrophic bacterium from geyser Strokkur (Iceland).</title>
        <authorList>
            <person name="Gaisin V.A."/>
            <person name="Kalashnikov A.M."/>
            <person name="Sukhacheva M.V."/>
            <person name="Grouzdev D.S."/>
            <person name="Ivanov T.M."/>
            <person name="Kuznetsov B."/>
            <person name="Gorlenko V.M."/>
        </authorList>
    </citation>
    <scope>NUCLEOTIDE SEQUENCE [LARGE SCALE GENOMIC DNA]</scope>
    <source>
        <strain evidence="3">isl-2</strain>
    </source>
</reference>
<evidence type="ECO:0008006" key="4">
    <source>
        <dbReference type="Google" id="ProtNLM"/>
    </source>
</evidence>
<gene>
    <name evidence="2" type="ORF">A6A03_07100</name>
</gene>
<organism evidence="2 3">
    <name type="scientific">Chloroflexus islandicus</name>
    <dbReference type="NCBI Taxonomy" id="1707952"/>
    <lineage>
        <taxon>Bacteria</taxon>
        <taxon>Bacillati</taxon>
        <taxon>Chloroflexota</taxon>
        <taxon>Chloroflexia</taxon>
        <taxon>Chloroflexales</taxon>
        <taxon>Chloroflexineae</taxon>
        <taxon>Chloroflexaceae</taxon>
        <taxon>Chloroflexus</taxon>
    </lineage>
</organism>
<comment type="caution">
    <text evidence="2">The sequence shown here is derived from an EMBL/GenBank/DDBJ whole genome shotgun (WGS) entry which is preliminary data.</text>
</comment>
<keyword evidence="1" id="KW-0472">Membrane</keyword>
<evidence type="ECO:0000256" key="1">
    <source>
        <dbReference type="SAM" id="Phobius"/>
    </source>
</evidence>
<feature type="transmembrane region" description="Helical" evidence="1">
    <location>
        <begin position="15"/>
        <end position="37"/>
    </location>
</feature>
<protein>
    <recommendedName>
        <fullName evidence="4">Colicin V production protein</fullName>
    </recommendedName>
</protein>
<feature type="transmembrane region" description="Helical" evidence="1">
    <location>
        <begin position="106"/>
        <end position="129"/>
    </location>
</feature>
<name>A0A178MLW4_9CHLR</name>
<sequence length="214" mass="23438">MIEQWMVLPLGQTAITVNLNGVAILLILMALGGYAGYQQGLRNLLTVTIWTIIAYVLCVQGGTFVVEVINRLWVNAPRFVAFLIGNDPTLAPPLDPLITPGFQVPLFFRTMAFIALILLGMFFDSKAAWKGPPKEKLARPLGLFVGALIALLWSNAAVVFWREFVAGGGTFEGPIATLLNVLPDVSILLPSLIAIFFMILGLLILFNFPKVWKP</sequence>
<feature type="transmembrane region" description="Helical" evidence="1">
    <location>
        <begin position="187"/>
        <end position="208"/>
    </location>
</feature>
<dbReference type="Proteomes" id="UP000078287">
    <property type="component" value="Unassembled WGS sequence"/>
</dbReference>
<dbReference type="OrthoDB" id="155179at2"/>
<feature type="transmembrane region" description="Helical" evidence="1">
    <location>
        <begin position="44"/>
        <end position="66"/>
    </location>
</feature>
<dbReference type="AlphaFoldDB" id="A0A178MLW4"/>
<keyword evidence="1" id="KW-0812">Transmembrane</keyword>
<dbReference type="EMBL" id="LWQS01000021">
    <property type="protein sequence ID" value="OAN49065.1"/>
    <property type="molecule type" value="Genomic_DNA"/>
</dbReference>
<proteinExistence type="predicted"/>
<accession>A0A178MLW4</accession>